<dbReference type="OrthoDB" id="3296871at2759"/>
<evidence type="ECO:0000313" key="2">
    <source>
        <dbReference type="EMBL" id="KIO25603.1"/>
    </source>
</evidence>
<protein>
    <submittedName>
        <fullName evidence="2">Uncharacterized protein</fullName>
    </submittedName>
</protein>
<reference evidence="2 3" key="1">
    <citation type="submission" date="2014-04" db="EMBL/GenBank/DDBJ databases">
        <authorList>
            <consortium name="DOE Joint Genome Institute"/>
            <person name="Kuo A."/>
            <person name="Girlanda M."/>
            <person name="Perotto S."/>
            <person name="Kohler A."/>
            <person name="Nagy L.G."/>
            <person name="Floudas D."/>
            <person name="Copeland A."/>
            <person name="Barry K.W."/>
            <person name="Cichocki N."/>
            <person name="Veneault-Fourrey C."/>
            <person name="LaButti K."/>
            <person name="Lindquist E.A."/>
            <person name="Lipzen A."/>
            <person name="Lundell T."/>
            <person name="Morin E."/>
            <person name="Murat C."/>
            <person name="Sun H."/>
            <person name="Tunlid A."/>
            <person name="Henrissat B."/>
            <person name="Grigoriev I.V."/>
            <person name="Hibbett D.S."/>
            <person name="Martin F."/>
            <person name="Nordberg H.P."/>
            <person name="Cantor M.N."/>
            <person name="Hua S.X."/>
        </authorList>
    </citation>
    <scope>NUCLEOTIDE SEQUENCE [LARGE SCALE GENOMIC DNA]</scope>
    <source>
        <strain evidence="2 3">MUT 4182</strain>
    </source>
</reference>
<accession>A0A0C3KVT1</accession>
<feature type="region of interest" description="Disordered" evidence="1">
    <location>
        <begin position="87"/>
        <end position="142"/>
    </location>
</feature>
<keyword evidence="3" id="KW-1185">Reference proteome</keyword>
<name>A0A0C3KVT1_9AGAM</name>
<dbReference type="EMBL" id="KN823039">
    <property type="protein sequence ID" value="KIO25603.1"/>
    <property type="molecule type" value="Genomic_DNA"/>
</dbReference>
<feature type="compositionally biased region" description="Basic and acidic residues" evidence="1">
    <location>
        <begin position="115"/>
        <end position="142"/>
    </location>
</feature>
<evidence type="ECO:0000313" key="3">
    <source>
        <dbReference type="Proteomes" id="UP000054248"/>
    </source>
</evidence>
<evidence type="ECO:0000256" key="1">
    <source>
        <dbReference type="SAM" id="MobiDB-lite"/>
    </source>
</evidence>
<dbReference type="STRING" id="1051891.A0A0C3KVT1"/>
<dbReference type="Proteomes" id="UP000054248">
    <property type="component" value="Unassembled WGS sequence"/>
</dbReference>
<dbReference type="HOGENOM" id="CLU_1817230_0_0_1"/>
<organism evidence="2 3">
    <name type="scientific">Tulasnella calospora MUT 4182</name>
    <dbReference type="NCBI Taxonomy" id="1051891"/>
    <lineage>
        <taxon>Eukaryota</taxon>
        <taxon>Fungi</taxon>
        <taxon>Dikarya</taxon>
        <taxon>Basidiomycota</taxon>
        <taxon>Agaricomycotina</taxon>
        <taxon>Agaricomycetes</taxon>
        <taxon>Cantharellales</taxon>
        <taxon>Tulasnellaceae</taxon>
        <taxon>Tulasnella</taxon>
    </lineage>
</organism>
<dbReference type="AlphaFoldDB" id="A0A0C3KVT1"/>
<gene>
    <name evidence="2" type="ORF">M407DRAFT_25093</name>
</gene>
<sequence length="142" mass="16456">MKADEIISMLTTFLTISNLEPTEENKSFELNLSVAGKVDSTTIAESFRTEQRLLNAAIRRLEYDRGKEETHYPVQQRRRDVAARTKETGLTIRLGQSPRRPKAGSPTCAHCQKAHKSEDCYTKHPEKMPQWMKDRNEEQHKR</sequence>
<proteinExistence type="predicted"/>
<reference evidence="3" key="2">
    <citation type="submission" date="2015-01" db="EMBL/GenBank/DDBJ databases">
        <title>Evolutionary Origins and Diversification of the Mycorrhizal Mutualists.</title>
        <authorList>
            <consortium name="DOE Joint Genome Institute"/>
            <consortium name="Mycorrhizal Genomics Consortium"/>
            <person name="Kohler A."/>
            <person name="Kuo A."/>
            <person name="Nagy L.G."/>
            <person name="Floudas D."/>
            <person name="Copeland A."/>
            <person name="Barry K.W."/>
            <person name="Cichocki N."/>
            <person name="Veneault-Fourrey C."/>
            <person name="LaButti K."/>
            <person name="Lindquist E.A."/>
            <person name="Lipzen A."/>
            <person name="Lundell T."/>
            <person name="Morin E."/>
            <person name="Murat C."/>
            <person name="Riley R."/>
            <person name="Ohm R."/>
            <person name="Sun H."/>
            <person name="Tunlid A."/>
            <person name="Henrissat B."/>
            <person name="Grigoriev I.V."/>
            <person name="Hibbett D.S."/>
            <person name="Martin F."/>
        </authorList>
    </citation>
    <scope>NUCLEOTIDE SEQUENCE [LARGE SCALE GENOMIC DNA]</scope>
    <source>
        <strain evidence="3">MUT 4182</strain>
    </source>
</reference>